<evidence type="ECO:0000259" key="9">
    <source>
        <dbReference type="Pfam" id="PF05347"/>
    </source>
</evidence>
<evidence type="ECO:0000256" key="3">
    <source>
        <dbReference type="ARBA" id="ARBA00011589"/>
    </source>
</evidence>
<dbReference type="Pfam" id="PF05347">
    <property type="entry name" value="Complex1_LYR"/>
    <property type="match status" value="1"/>
</dbReference>
<comment type="similarity">
    <text evidence="2">Belongs to the complex I LYR family. MZM1 subfamily.</text>
</comment>
<dbReference type="GO" id="GO:0034551">
    <property type="term" value="P:mitochondrial respiratory chain complex III assembly"/>
    <property type="evidence" value="ECO:0007669"/>
    <property type="project" value="InterPro"/>
</dbReference>
<keyword evidence="11" id="KW-1185">Reference proteome</keyword>
<reference evidence="10" key="2">
    <citation type="submission" date="2020-02" db="EMBL/GenBank/DDBJ databases">
        <authorList>
            <person name="Gilchrist C.L.M."/>
            <person name="Chooi Y.-H."/>
        </authorList>
    </citation>
    <scope>NUCLEOTIDE SEQUENCE</scope>
    <source>
        <strain evidence="10">MST-FP2251</strain>
    </source>
</reference>
<proteinExistence type="inferred from homology"/>
<dbReference type="PANTHER" id="PTHR46749">
    <property type="entry name" value="COMPLEX III ASSEMBLY FACTOR LYRM7"/>
    <property type="match status" value="1"/>
</dbReference>
<evidence type="ECO:0000256" key="4">
    <source>
        <dbReference type="ARBA" id="ARBA00015108"/>
    </source>
</evidence>
<evidence type="ECO:0000256" key="5">
    <source>
        <dbReference type="ARBA" id="ARBA00022946"/>
    </source>
</evidence>
<evidence type="ECO:0000313" key="10">
    <source>
        <dbReference type="EMBL" id="KAF9888909.1"/>
    </source>
</evidence>
<comment type="function">
    <text evidence="8">Assembly factor required for Rieske Fe-S protein RIP1 incorporation into the cytochrome b-c1 (CIII) complex. Functions as a chaperone, binding to this subunit within the mitochondrial matrix and stabilizing it prior to its translocation and insertion into the late CIII dimeric intermediate within the mitochondrial inner membrane. Modulates the mitochondrial matrix zinc pool.</text>
</comment>
<sequence length="114" mass="12989">MASVVPSARSAYRQILRSTRVAFRDDIRVLIAARQEARREFDNHKRQGIDTPMQINHAIEVATILRHNIVQGVKESKDDAARWELRIHEEIERGDNDSIKVGDTTVKVDKPCSA</sequence>
<dbReference type="CDD" id="cd20267">
    <property type="entry name" value="Complex1_LYR_LYRM7"/>
    <property type="match status" value="1"/>
</dbReference>
<dbReference type="InterPro" id="IPR050435">
    <property type="entry name" value="MZM1/LYRM7"/>
</dbReference>
<accession>A0AAD4CLU6</accession>
<dbReference type="Proteomes" id="UP001194746">
    <property type="component" value="Unassembled WGS sequence"/>
</dbReference>
<reference evidence="10" key="1">
    <citation type="journal article" date="2019" name="Beilstein J. Org. Chem.">
        <title>Nanangenines: drimane sesquiterpenoids as the dominant metabolite cohort of a novel Australian fungus, Aspergillus nanangensis.</title>
        <authorList>
            <person name="Lacey H.J."/>
            <person name="Gilchrist C.L.M."/>
            <person name="Crombie A."/>
            <person name="Kalaitzis J.A."/>
            <person name="Vuong D."/>
            <person name="Rutledge P.J."/>
            <person name="Turner P."/>
            <person name="Pitt J.I."/>
            <person name="Lacey E."/>
            <person name="Chooi Y.H."/>
            <person name="Piggott A.M."/>
        </authorList>
    </citation>
    <scope>NUCLEOTIDE SEQUENCE</scope>
    <source>
        <strain evidence="10">MST-FP2251</strain>
    </source>
</reference>
<dbReference type="PANTHER" id="PTHR46749:SF1">
    <property type="entry name" value="COMPLEX III ASSEMBLY FACTOR LYRM7"/>
    <property type="match status" value="1"/>
</dbReference>
<name>A0AAD4CLU6_ASPNN</name>
<evidence type="ECO:0000313" key="11">
    <source>
        <dbReference type="Proteomes" id="UP001194746"/>
    </source>
</evidence>
<comment type="caution">
    <text evidence="10">The sequence shown here is derived from an EMBL/GenBank/DDBJ whole genome shotgun (WGS) entry which is preliminary data.</text>
</comment>
<keyword evidence="6" id="KW-0496">Mitochondrion</keyword>
<feature type="domain" description="Complex 1 LYR protein" evidence="9">
    <location>
        <begin position="9"/>
        <end position="62"/>
    </location>
</feature>
<keyword evidence="5" id="KW-0809">Transit peptide</keyword>
<dbReference type="GO" id="GO:0044183">
    <property type="term" value="F:protein folding chaperone"/>
    <property type="evidence" value="ECO:0007669"/>
    <property type="project" value="TreeGrafter"/>
</dbReference>
<dbReference type="InterPro" id="IPR045298">
    <property type="entry name" value="Complex1_LYR_LYRM7"/>
</dbReference>
<comment type="subunit">
    <text evidence="3">Interacts with RIP1.</text>
</comment>
<organism evidence="10 11">
    <name type="scientific">Aspergillus nanangensis</name>
    <dbReference type="NCBI Taxonomy" id="2582783"/>
    <lineage>
        <taxon>Eukaryota</taxon>
        <taxon>Fungi</taxon>
        <taxon>Dikarya</taxon>
        <taxon>Ascomycota</taxon>
        <taxon>Pezizomycotina</taxon>
        <taxon>Eurotiomycetes</taxon>
        <taxon>Eurotiomycetidae</taxon>
        <taxon>Eurotiales</taxon>
        <taxon>Aspergillaceae</taxon>
        <taxon>Aspergillus</taxon>
        <taxon>Aspergillus subgen. Circumdati</taxon>
    </lineage>
</organism>
<evidence type="ECO:0000256" key="8">
    <source>
        <dbReference type="ARBA" id="ARBA00025268"/>
    </source>
</evidence>
<protein>
    <recommendedName>
        <fullName evidence="4">Mitochondrial zinc maintenance protein 1, mitochondrial</fullName>
    </recommendedName>
</protein>
<comment type="subcellular location">
    <subcellularLocation>
        <location evidence="1">Mitochondrion matrix</location>
    </subcellularLocation>
</comment>
<keyword evidence="7" id="KW-0143">Chaperone</keyword>
<evidence type="ECO:0000256" key="7">
    <source>
        <dbReference type="ARBA" id="ARBA00023186"/>
    </source>
</evidence>
<evidence type="ECO:0000256" key="1">
    <source>
        <dbReference type="ARBA" id="ARBA00004305"/>
    </source>
</evidence>
<evidence type="ECO:0000256" key="2">
    <source>
        <dbReference type="ARBA" id="ARBA00009949"/>
    </source>
</evidence>
<dbReference type="AlphaFoldDB" id="A0AAD4CLU6"/>
<dbReference type="EMBL" id="VCAU01000042">
    <property type="protein sequence ID" value="KAF9888909.1"/>
    <property type="molecule type" value="Genomic_DNA"/>
</dbReference>
<dbReference type="InterPro" id="IPR008011">
    <property type="entry name" value="Complex1_LYR_dom"/>
</dbReference>
<evidence type="ECO:0000256" key="6">
    <source>
        <dbReference type="ARBA" id="ARBA00023128"/>
    </source>
</evidence>
<gene>
    <name evidence="10" type="primary">MZM1</name>
    <name evidence="10" type="ORF">FE257_008279</name>
</gene>
<dbReference type="GO" id="GO:0005759">
    <property type="term" value="C:mitochondrial matrix"/>
    <property type="evidence" value="ECO:0007669"/>
    <property type="project" value="UniProtKB-SubCell"/>
</dbReference>